<sequence>MMLLRFSPFEMFLLRGSSSILLEMFNVIDIITLMTLSKCSKALRRLFICYAQAKWDPAKRYRRWFSDVLEFRRVLRRSGAVISGSFALQYFDRSFYAESDMDLFVRIGGVGPLCEFIRSQGYASVGHSHDYDECVAEGGAHIIKAALNITSFEDPLLGVYTFQKFVVWASGRVDMLQVQVVVVDTEPIEHILFDFHSTAVMNFLTADNAISVFPLSTFVHRVSYISKVRTESTRRTEAWISKYEARGFKVIGSCNSEEARHVASGFRYAGDSMSWKIGLFEDKEAERGVYGPPMLGVGFEVLVRDNLAVKNDSYLRIAEPFMWR</sequence>
<organism evidence="1 2">
    <name type="scientific">Gymnopilus dilepis</name>
    <dbReference type="NCBI Taxonomy" id="231916"/>
    <lineage>
        <taxon>Eukaryota</taxon>
        <taxon>Fungi</taxon>
        <taxon>Dikarya</taxon>
        <taxon>Basidiomycota</taxon>
        <taxon>Agaricomycotina</taxon>
        <taxon>Agaricomycetes</taxon>
        <taxon>Agaricomycetidae</taxon>
        <taxon>Agaricales</taxon>
        <taxon>Agaricineae</taxon>
        <taxon>Hymenogastraceae</taxon>
        <taxon>Gymnopilus</taxon>
    </lineage>
</organism>
<evidence type="ECO:0000313" key="2">
    <source>
        <dbReference type="Proteomes" id="UP000284706"/>
    </source>
</evidence>
<dbReference type="Proteomes" id="UP000284706">
    <property type="component" value="Unassembled WGS sequence"/>
</dbReference>
<comment type="caution">
    <text evidence="1">The sequence shown here is derived from an EMBL/GenBank/DDBJ whole genome shotgun (WGS) entry which is preliminary data.</text>
</comment>
<name>A0A409YM66_9AGAR</name>
<accession>A0A409YM66</accession>
<gene>
    <name evidence="1" type="ORF">CVT26_003813</name>
</gene>
<evidence type="ECO:0000313" key="1">
    <source>
        <dbReference type="EMBL" id="PPR04173.1"/>
    </source>
</evidence>
<dbReference type="InParanoid" id="A0A409YM66"/>
<keyword evidence="2" id="KW-1185">Reference proteome</keyword>
<dbReference type="AlphaFoldDB" id="A0A409YM66"/>
<proteinExistence type="predicted"/>
<reference evidence="1 2" key="1">
    <citation type="journal article" date="2018" name="Evol. Lett.">
        <title>Horizontal gene cluster transfer increased hallucinogenic mushroom diversity.</title>
        <authorList>
            <person name="Reynolds H.T."/>
            <person name="Vijayakumar V."/>
            <person name="Gluck-Thaler E."/>
            <person name="Korotkin H.B."/>
            <person name="Matheny P.B."/>
            <person name="Slot J.C."/>
        </authorList>
    </citation>
    <scope>NUCLEOTIDE SEQUENCE [LARGE SCALE GENOMIC DNA]</scope>
    <source>
        <strain evidence="1 2">SRW20</strain>
    </source>
</reference>
<protein>
    <submittedName>
        <fullName evidence="1">Uncharacterized protein</fullName>
    </submittedName>
</protein>
<dbReference type="EMBL" id="NHYE01000663">
    <property type="protein sequence ID" value="PPR04173.1"/>
    <property type="molecule type" value="Genomic_DNA"/>
</dbReference>
<dbReference type="OrthoDB" id="3041043at2759"/>